<sequence>MKRETVIIAALGILTLAGCNNNHRSQVRKFKQTAEKTNRSCPTRMNETITLDSTCYNEKDNSVSYFYSVTGELDNATYMNTHYAAFKQALQDAVDNSVEMEEYRKFGTSIRYIYYSGSSKRQLAAFSFNSPK</sequence>
<dbReference type="PATRIC" id="fig|1339352.3.peg.3904"/>
<dbReference type="Proteomes" id="UP000027661">
    <property type="component" value="Unassembled WGS sequence"/>
</dbReference>
<dbReference type="PROSITE" id="PS51257">
    <property type="entry name" value="PROKAR_LIPOPROTEIN"/>
    <property type="match status" value="1"/>
</dbReference>
<evidence type="ECO:0008006" key="3">
    <source>
        <dbReference type="Google" id="ProtNLM"/>
    </source>
</evidence>
<dbReference type="EMBL" id="JNHM01000150">
    <property type="protein sequence ID" value="KDS44934.1"/>
    <property type="molecule type" value="Genomic_DNA"/>
</dbReference>
<comment type="caution">
    <text evidence="1">The sequence shown here is derived from an EMBL/GenBank/DDBJ whole genome shotgun (WGS) entry which is preliminary data.</text>
</comment>
<evidence type="ECO:0000313" key="2">
    <source>
        <dbReference type="Proteomes" id="UP000027661"/>
    </source>
</evidence>
<dbReference type="RefSeq" id="WP_005843266.1">
    <property type="nucleotide sequence ID" value="NZ_JNHM01000150.1"/>
</dbReference>
<reference evidence="1 2" key="1">
    <citation type="submission" date="2014-04" db="EMBL/GenBank/DDBJ databases">
        <authorList>
            <person name="Sears C."/>
            <person name="Carroll K."/>
            <person name="Sack B.R."/>
            <person name="Qadri F."/>
            <person name="Myers L.L."/>
            <person name="Chung G.-T."/>
            <person name="Escheverria P."/>
            <person name="Fraser C.M."/>
            <person name="Sadzewicz L."/>
            <person name="Shefchek K.A."/>
            <person name="Tallon L."/>
            <person name="Das S.P."/>
            <person name="Daugherty S."/>
            <person name="Mongodin E.F."/>
        </authorList>
    </citation>
    <scope>NUCLEOTIDE SEQUENCE [LARGE SCALE GENOMIC DNA]</scope>
    <source>
        <strain evidence="1 2">3975 RP4</strain>
    </source>
</reference>
<accession>A0A069S4J5</accession>
<evidence type="ECO:0000313" key="1">
    <source>
        <dbReference type="EMBL" id="KDS44934.1"/>
    </source>
</evidence>
<dbReference type="GeneID" id="5303704"/>
<organism evidence="1 2">
    <name type="scientific">Phocaeicola vulgatus str. 3975 RP4</name>
    <dbReference type="NCBI Taxonomy" id="1339352"/>
    <lineage>
        <taxon>Bacteria</taxon>
        <taxon>Pseudomonadati</taxon>
        <taxon>Bacteroidota</taxon>
        <taxon>Bacteroidia</taxon>
        <taxon>Bacteroidales</taxon>
        <taxon>Bacteroidaceae</taxon>
        <taxon>Phocaeicola</taxon>
    </lineage>
</organism>
<protein>
    <recommendedName>
        <fullName evidence="3">Lipoprotein</fullName>
    </recommendedName>
</protein>
<dbReference type="Gene3D" id="3.30.300.250">
    <property type="match status" value="1"/>
</dbReference>
<proteinExistence type="predicted"/>
<dbReference type="AlphaFoldDB" id="A0A069S4J5"/>
<gene>
    <name evidence="1" type="ORF">M099_4159</name>
</gene>
<name>A0A069S4J5_PHOVU</name>